<dbReference type="PANTHER" id="PTHR48449:SF1">
    <property type="entry name" value="DUF1985 DOMAIN-CONTAINING PROTEIN"/>
    <property type="match status" value="1"/>
</dbReference>
<evidence type="ECO:0000256" key="1">
    <source>
        <dbReference type="SAM" id="MobiDB-lite"/>
    </source>
</evidence>
<dbReference type="PANTHER" id="PTHR48449">
    <property type="entry name" value="DUF1985 DOMAIN-CONTAINING PROTEIN"/>
    <property type="match status" value="1"/>
</dbReference>
<feature type="region of interest" description="Disordered" evidence="1">
    <location>
        <begin position="248"/>
        <end position="305"/>
    </location>
</feature>
<dbReference type="Pfam" id="PF09331">
    <property type="entry name" value="DUF1985"/>
    <property type="match status" value="1"/>
</dbReference>
<dbReference type="Gramene" id="OE9A016729T1">
    <property type="protein sequence ID" value="OE9A016729C1"/>
    <property type="gene ID" value="OE9A016729"/>
</dbReference>
<reference evidence="3 4" key="1">
    <citation type="submission" date="2019-12" db="EMBL/GenBank/DDBJ databases">
        <authorList>
            <person name="Alioto T."/>
            <person name="Alioto T."/>
            <person name="Gomez Garrido J."/>
        </authorList>
    </citation>
    <scope>NUCLEOTIDE SEQUENCE [LARGE SCALE GENOMIC DNA]</scope>
</reference>
<accession>A0A8S0PBE6</accession>
<comment type="caution">
    <text evidence="3">The sequence shown here is derived from an EMBL/GenBank/DDBJ whole genome shotgun (WGS) entry which is preliminary data.</text>
</comment>
<dbReference type="EMBL" id="CACTIH010000036">
    <property type="protein sequence ID" value="CAA2938467.1"/>
    <property type="molecule type" value="Genomic_DNA"/>
</dbReference>
<evidence type="ECO:0000259" key="2">
    <source>
        <dbReference type="Pfam" id="PF09331"/>
    </source>
</evidence>
<feature type="compositionally biased region" description="Acidic residues" evidence="1">
    <location>
        <begin position="291"/>
        <end position="301"/>
    </location>
</feature>
<organism evidence="3 4">
    <name type="scientific">Olea europaea subsp. europaea</name>
    <dbReference type="NCBI Taxonomy" id="158383"/>
    <lineage>
        <taxon>Eukaryota</taxon>
        <taxon>Viridiplantae</taxon>
        <taxon>Streptophyta</taxon>
        <taxon>Embryophyta</taxon>
        <taxon>Tracheophyta</taxon>
        <taxon>Spermatophyta</taxon>
        <taxon>Magnoliopsida</taxon>
        <taxon>eudicotyledons</taxon>
        <taxon>Gunneridae</taxon>
        <taxon>Pentapetalae</taxon>
        <taxon>asterids</taxon>
        <taxon>lamiids</taxon>
        <taxon>Lamiales</taxon>
        <taxon>Oleaceae</taxon>
        <taxon>Oleeae</taxon>
        <taxon>Olea</taxon>
    </lineage>
</organism>
<dbReference type="Proteomes" id="UP000594638">
    <property type="component" value="Unassembled WGS sequence"/>
</dbReference>
<protein>
    <recommendedName>
        <fullName evidence="2">DUF1985 domain-containing protein</fullName>
    </recommendedName>
</protein>
<dbReference type="InterPro" id="IPR015410">
    <property type="entry name" value="DUF1985"/>
</dbReference>
<gene>
    <name evidence="3" type="ORF">OLEA9_A016729</name>
</gene>
<name>A0A8S0PBE6_OLEEU</name>
<sequence length="390" mass="44978">MIAFVEENLLYSFSNKPLVPDIVLLVHTGQELLQLEKKVEDLNKCLENHLDRGQMEFDFCIPKYARLRAHILQWNNLKYVKTVMDHFDDRQREDFCNSPFRYLAKVPEIQFSAQLIQQLVFRTIRIDKVNELWFSVQGNLMRFGLQEYTLVTGLRCSVFPVGDDFDRVLERRLLKERVGYRRLLHGFQGFWAKKFQKTKRRQEKEITYTIHDFPIAMQVWAYEAVPEIGEHFGQQVGERMPRLLSWSARKQPQHRTTVVRPQFNASHASSGSGGQLARQDSDDGVSSGGSAEDETSGDGDGDGSQTVIATVTIPRIVARTPVSDPATVRIPAEDRRVRLPHLGRHTFLLQCEGRRWRHGQFENLDQASPEGRWKSCCWTKESSLKCDSGP</sequence>
<dbReference type="AlphaFoldDB" id="A0A8S0PBE6"/>
<evidence type="ECO:0000313" key="4">
    <source>
        <dbReference type="Proteomes" id="UP000594638"/>
    </source>
</evidence>
<evidence type="ECO:0000313" key="3">
    <source>
        <dbReference type="EMBL" id="CAA2938467.1"/>
    </source>
</evidence>
<feature type="domain" description="DUF1985" evidence="2">
    <location>
        <begin position="122"/>
        <end position="194"/>
    </location>
</feature>
<proteinExistence type="predicted"/>
<keyword evidence="4" id="KW-1185">Reference proteome</keyword>